<dbReference type="FunFam" id="3.30.160.60:FF:000495">
    <property type="entry name" value="zinc finger protein 668"/>
    <property type="match status" value="1"/>
</dbReference>
<dbReference type="GO" id="GO:0005634">
    <property type="term" value="C:nucleus"/>
    <property type="evidence" value="ECO:0007669"/>
    <property type="project" value="UniProtKB-SubCell"/>
</dbReference>
<dbReference type="Proteomes" id="UP001108280">
    <property type="component" value="Chromosome 3"/>
</dbReference>
<feature type="domain" description="C2H2-type" evidence="13">
    <location>
        <begin position="241"/>
        <end position="268"/>
    </location>
</feature>
<feature type="region of interest" description="Disordered" evidence="12">
    <location>
        <begin position="1"/>
        <end position="33"/>
    </location>
</feature>
<dbReference type="GO" id="GO:0008270">
    <property type="term" value="F:zinc ion binding"/>
    <property type="evidence" value="ECO:0007669"/>
    <property type="project" value="UniProtKB-KW"/>
</dbReference>
<dbReference type="InterPro" id="IPR001909">
    <property type="entry name" value="KRAB"/>
</dbReference>
<dbReference type="PROSITE" id="PS50805">
    <property type="entry name" value="KRAB"/>
    <property type="match status" value="1"/>
</dbReference>
<dbReference type="Pfam" id="PF01352">
    <property type="entry name" value="KRAB"/>
    <property type="match status" value="1"/>
</dbReference>
<evidence type="ECO:0000256" key="9">
    <source>
        <dbReference type="ARBA" id="ARBA00023163"/>
    </source>
</evidence>
<dbReference type="PANTHER" id="PTHR23234">
    <property type="entry name" value="ZNF44 PROTEIN"/>
    <property type="match status" value="1"/>
</dbReference>
<proteinExistence type="inferred from homology"/>
<dbReference type="RefSeq" id="XP_035298937.1">
    <property type="nucleotide sequence ID" value="XM_035443046.1"/>
</dbReference>
<evidence type="ECO:0000256" key="1">
    <source>
        <dbReference type="ARBA" id="ARBA00004123"/>
    </source>
</evidence>
<reference evidence="15" key="2">
    <citation type="journal article" date="2020" name="Biotechnol. Bioeng.">
        <title>Chromosome-scale scaffolds for the Chinese hamster reference genome assembly to facilitate the study of the CHO epigenome.</title>
        <authorList>
            <person name="Hilliard W."/>
            <person name="MacDonald M."/>
            <person name="Lee K.H."/>
        </authorList>
    </citation>
    <scope>NUCLEOTIDE SEQUENCE [LARGE SCALE GENOMIC DNA]</scope>
    <source>
        <strain evidence="15">17A/GY</strain>
    </source>
</reference>
<dbReference type="SUPFAM" id="SSF57667">
    <property type="entry name" value="beta-beta-alpha zinc fingers"/>
    <property type="match status" value="4"/>
</dbReference>
<dbReference type="SMART" id="SM00349">
    <property type="entry name" value="KRAB"/>
    <property type="match status" value="1"/>
</dbReference>
<dbReference type="InterPro" id="IPR013087">
    <property type="entry name" value="Znf_C2H2_type"/>
</dbReference>
<dbReference type="FunFam" id="3.30.160.60:FF:000022">
    <property type="entry name" value="zinc finger protein 383 isoform X1"/>
    <property type="match status" value="1"/>
</dbReference>
<feature type="domain" description="C2H2-type" evidence="13">
    <location>
        <begin position="297"/>
        <end position="324"/>
    </location>
</feature>
<dbReference type="SMART" id="SM00355">
    <property type="entry name" value="ZnF_C2H2"/>
    <property type="match status" value="6"/>
</dbReference>
<evidence type="ECO:0000256" key="11">
    <source>
        <dbReference type="PROSITE-ProRule" id="PRU00042"/>
    </source>
</evidence>
<feature type="domain" description="C2H2-type" evidence="13">
    <location>
        <begin position="156"/>
        <end position="184"/>
    </location>
</feature>
<dbReference type="PROSITE" id="PS00028">
    <property type="entry name" value="ZINC_FINGER_C2H2_1"/>
    <property type="match status" value="5"/>
</dbReference>
<feature type="domain" description="C2H2-type" evidence="13">
    <location>
        <begin position="353"/>
        <end position="377"/>
    </location>
</feature>
<evidence type="ECO:0000256" key="6">
    <source>
        <dbReference type="ARBA" id="ARBA00022833"/>
    </source>
</evidence>
<accession>A0A9J7GW72</accession>
<evidence type="ECO:0000313" key="15">
    <source>
        <dbReference type="Proteomes" id="UP001108280"/>
    </source>
</evidence>
<protein>
    <submittedName>
        <fullName evidence="16">Zinc finger protein 120 isoform X6</fullName>
    </submittedName>
    <submittedName>
        <fullName evidence="17">Zinc finger protein 120 isoform X7</fullName>
    </submittedName>
</protein>
<dbReference type="InterPro" id="IPR050758">
    <property type="entry name" value="Znf_C2H2-type"/>
</dbReference>
<evidence type="ECO:0000256" key="4">
    <source>
        <dbReference type="ARBA" id="ARBA00022737"/>
    </source>
</evidence>
<evidence type="ECO:0000259" key="13">
    <source>
        <dbReference type="PROSITE" id="PS50157"/>
    </source>
</evidence>
<keyword evidence="10" id="KW-0539">Nucleus</keyword>
<evidence type="ECO:0000313" key="16">
    <source>
        <dbReference type="RefSeq" id="XP_035298936.1"/>
    </source>
</evidence>
<dbReference type="GeneID" id="100752674"/>
<dbReference type="AlphaFoldDB" id="A0A9J7GW72"/>
<comment type="subcellular location">
    <subcellularLocation>
        <location evidence="1">Nucleus</location>
    </subcellularLocation>
</comment>
<reference evidence="15" key="1">
    <citation type="journal article" date="2018" name="Biotechnol. Bioeng.">
        <title>A reference genome of the Chinese hamster based on a hybrid assembly strategy.</title>
        <authorList>
            <person name="Rupp O."/>
            <person name="MacDonald M.L."/>
            <person name="Li S."/>
            <person name="Dhiman H."/>
            <person name="Polson S."/>
            <person name="Griep S."/>
            <person name="Heffner K."/>
            <person name="Hernandez I."/>
            <person name="Brinkrolf K."/>
            <person name="Jadhav V."/>
            <person name="Samoudi M."/>
            <person name="Hao H."/>
            <person name="Kingham B."/>
            <person name="Goesmann A."/>
            <person name="Betenbaugh M.J."/>
            <person name="Lewis N.E."/>
            <person name="Borth N."/>
            <person name="Lee K.H."/>
        </authorList>
    </citation>
    <scope>NUCLEOTIDE SEQUENCE [LARGE SCALE GENOMIC DNA]</scope>
    <source>
        <strain evidence="15">17A/GY</strain>
    </source>
</reference>
<evidence type="ECO:0000313" key="17">
    <source>
        <dbReference type="RefSeq" id="XP_035298937.1"/>
    </source>
</evidence>
<reference evidence="16 17" key="3">
    <citation type="submission" date="2025-04" db="UniProtKB">
        <authorList>
            <consortium name="RefSeq"/>
        </authorList>
    </citation>
    <scope>IDENTIFICATION</scope>
    <source>
        <strain evidence="16 17">17A/GY</strain>
        <tissue evidence="16 17">Liver</tissue>
    </source>
</reference>
<evidence type="ECO:0000256" key="10">
    <source>
        <dbReference type="ARBA" id="ARBA00023242"/>
    </source>
</evidence>
<dbReference type="PROSITE" id="PS50157">
    <property type="entry name" value="ZINC_FINGER_C2H2_2"/>
    <property type="match status" value="7"/>
</dbReference>
<dbReference type="Pfam" id="PF00096">
    <property type="entry name" value="zf-C2H2"/>
    <property type="match status" value="6"/>
</dbReference>
<sequence>MSTDRESPEEPGWKAVASSKASAMPEKRGGAQAASGSWNLLGADFVPSNLDKWIGRSLETLFGSVSPVAYRDAGGRRGRRLSQPSSSELQNRVWSTESKLMVSATEGNAVTYDDVHINFTQKEWALLDFSQKSLYKDVMLETYRNLIAVGYSWEDHNIEEHCQSSRRPRRHLQSHETIHTGEKPYETIQYGEVFPCHICLRLHKTTHTGVNPYECNQCGKAFANVNSLRKHKRTNTREKHHECNECGKAFSTPGQLQVHKRTHTGEKPYVCNQCGKAFSQVSNLYTHKRLHTGEKPYECNQCGKAFSEVSKLQKHNRTHTGEKPYVCNQCGKAFSQVSSLYIHKRTHTGEKPYVCNQCGKAFSQARSLQTHKSTHNV</sequence>
<dbReference type="Gene3D" id="6.10.140.140">
    <property type="match status" value="1"/>
</dbReference>
<dbReference type="SUPFAM" id="SSF109640">
    <property type="entry name" value="KRAB domain (Kruppel-associated box)"/>
    <property type="match status" value="1"/>
</dbReference>
<keyword evidence="8" id="KW-0238">DNA-binding</keyword>
<evidence type="ECO:0000256" key="8">
    <source>
        <dbReference type="ARBA" id="ARBA00023125"/>
    </source>
</evidence>
<keyword evidence="9" id="KW-0804">Transcription</keyword>
<dbReference type="CDD" id="cd07765">
    <property type="entry name" value="KRAB_A-box"/>
    <property type="match status" value="1"/>
</dbReference>
<dbReference type="FunFam" id="3.30.160.60:FF:001004">
    <property type="entry name" value="Zinc finger protein 426"/>
    <property type="match status" value="1"/>
</dbReference>
<dbReference type="InterPro" id="IPR036051">
    <property type="entry name" value="KRAB_dom_sf"/>
</dbReference>
<comment type="similarity">
    <text evidence="2">Belongs to the krueppel C2H2-type zinc-finger protein family.</text>
</comment>
<dbReference type="RefSeq" id="XP_035298936.1">
    <property type="nucleotide sequence ID" value="XM_035443045.1"/>
</dbReference>
<keyword evidence="7" id="KW-0805">Transcription regulation</keyword>
<evidence type="ECO:0000256" key="5">
    <source>
        <dbReference type="ARBA" id="ARBA00022771"/>
    </source>
</evidence>
<dbReference type="InterPro" id="IPR036236">
    <property type="entry name" value="Znf_C2H2_sf"/>
</dbReference>
<feature type="domain" description="KRAB" evidence="14">
    <location>
        <begin position="110"/>
        <end position="181"/>
    </location>
</feature>
<feature type="domain" description="C2H2-type" evidence="13">
    <location>
        <begin position="213"/>
        <end position="240"/>
    </location>
</feature>
<dbReference type="Gene3D" id="3.30.160.60">
    <property type="entry name" value="Classic Zinc Finger"/>
    <property type="match status" value="7"/>
</dbReference>
<keyword evidence="15" id="KW-1185">Reference proteome</keyword>
<keyword evidence="4" id="KW-0677">Repeat</keyword>
<evidence type="ECO:0000256" key="7">
    <source>
        <dbReference type="ARBA" id="ARBA00023015"/>
    </source>
</evidence>
<feature type="compositionally biased region" description="Basic and acidic residues" evidence="12">
    <location>
        <begin position="1"/>
        <end position="12"/>
    </location>
</feature>
<feature type="domain" description="C2H2-type" evidence="13">
    <location>
        <begin position="269"/>
        <end position="296"/>
    </location>
</feature>
<evidence type="ECO:0000256" key="12">
    <source>
        <dbReference type="SAM" id="MobiDB-lite"/>
    </source>
</evidence>
<name>A0A9J7GW72_CRIGR</name>
<keyword evidence="5 11" id="KW-0863">Zinc-finger</keyword>
<organism evidence="15 17">
    <name type="scientific">Cricetulus griseus</name>
    <name type="common">Chinese hamster</name>
    <name type="synonym">Cricetulus barabensis griseus</name>
    <dbReference type="NCBI Taxonomy" id="10029"/>
    <lineage>
        <taxon>Eukaryota</taxon>
        <taxon>Metazoa</taxon>
        <taxon>Chordata</taxon>
        <taxon>Craniata</taxon>
        <taxon>Vertebrata</taxon>
        <taxon>Euteleostomi</taxon>
        <taxon>Mammalia</taxon>
        <taxon>Eutheria</taxon>
        <taxon>Euarchontoglires</taxon>
        <taxon>Glires</taxon>
        <taxon>Rodentia</taxon>
        <taxon>Myomorpha</taxon>
        <taxon>Muroidea</taxon>
        <taxon>Cricetidae</taxon>
        <taxon>Cricetinae</taxon>
        <taxon>Cricetulus</taxon>
    </lineage>
</organism>
<evidence type="ECO:0000256" key="2">
    <source>
        <dbReference type="ARBA" id="ARBA00006991"/>
    </source>
</evidence>
<feature type="domain" description="C2H2-type" evidence="13">
    <location>
        <begin position="325"/>
        <end position="352"/>
    </location>
</feature>
<gene>
    <name evidence="16 17" type="primary">LOC100752674</name>
</gene>
<dbReference type="GO" id="GO:0006355">
    <property type="term" value="P:regulation of DNA-templated transcription"/>
    <property type="evidence" value="ECO:0007669"/>
    <property type="project" value="InterPro"/>
</dbReference>
<dbReference type="FunFam" id="3.30.160.60:FF:002254">
    <property type="entry name" value="Zinc finger protein 540"/>
    <property type="match status" value="2"/>
</dbReference>
<dbReference type="FunFam" id="3.30.160.60:FF:000240">
    <property type="entry name" value="Zinc finger protein 250"/>
    <property type="match status" value="1"/>
</dbReference>
<evidence type="ECO:0000259" key="14">
    <source>
        <dbReference type="PROSITE" id="PS50805"/>
    </source>
</evidence>
<keyword evidence="6" id="KW-0862">Zinc</keyword>
<evidence type="ECO:0000256" key="3">
    <source>
        <dbReference type="ARBA" id="ARBA00022723"/>
    </source>
</evidence>
<keyword evidence="3" id="KW-0479">Metal-binding</keyword>
<dbReference type="GO" id="GO:0003677">
    <property type="term" value="F:DNA binding"/>
    <property type="evidence" value="ECO:0007669"/>
    <property type="project" value="UniProtKB-KW"/>
</dbReference>
<dbReference type="PANTHER" id="PTHR23234:SF10">
    <property type="entry name" value="RIKEN CDNA 6720489N17 GENE-RELATED"/>
    <property type="match status" value="1"/>
</dbReference>